<dbReference type="Pfam" id="PF00072">
    <property type="entry name" value="Response_reg"/>
    <property type="match status" value="1"/>
</dbReference>
<dbReference type="Proteomes" id="UP001589813">
    <property type="component" value="Unassembled WGS sequence"/>
</dbReference>
<name>A0ABV6BF96_9GAMM</name>
<feature type="modified residue" description="4-aspartylphosphate" evidence="2">
    <location>
        <position position="56"/>
    </location>
</feature>
<dbReference type="RefSeq" id="WP_377245596.1">
    <property type="nucleotide sequence ID" value="NZ_JBHLXP010000003.1"/>
</dbReference>
<dbReference type="PROSITE" id="PS50110">
    <property type="entry name" value="RESPONSE_REGULATORY"/>
    <property type="match status" value="1"/>
</dbReference>
<sequence>MTELKKIMHVEDDPSIQMVARVALEAVGHFEVCTCSGGMQALEQYPTFLPQLILLDVMMPGMDGPSTLKQLQQQFDLSQVPVVFMTAKVQSSEIESYKALGASDVVVKPFDPMTLSEQIRQIWQRQQR</sequence>
<dbReference type="InterPro" id="IPR011006">
    <property type="entry name" value="CheY-like_superfamily"/>
</dbReference>
<dbReference type="InterPro" id="IPR050595">
    <property type="entry name" value="Bact_response_regulator"/>
</dbReference>
<evidence type="ECO:0000313" key="5">
    <source>
        <dbReference type="Proteomes" id="UP001589813"/>
    </source>
</evidence>
<keyword evidence="1 2" id="KW-0597">Phosphoprotein</keyword>
<proteinExistence type="predicted"/>
<comment type="caution">
    <text evidence="4">The sequence shown here is derived from an EMBL/GenBank/DDBJ whole genome shotgun (WGS) entry which is preliminary data.</text>
</comment>
<accession>A0ABV6BF96</accession>
<dbReference type="PANTHER" id="PTHR44591:SF3">
    <property type="entry name" value="RESPONSE REGULATORY DOMAIN-CONTAINING PROTEIN"/>
    <property type="match status" value="1"/>
</dbReference>
<keyword evidence="5" id="KW-1185">Reference proteome</keyword>
<evidence type="ECO:0000259" key="3">
    <source>
        <dbReference type="PROSITE" id="PS50110"/>
    </source>
</evidence>
<evidence type="ECO:0000313" key="4">
    <source>
        <dbReference type="EMBL" id="MFC0049548.1"/>
    </source>
</evidence>
<reference evidence="4 5" key="1">
    <citation type="submission" date="2024-09" db="EMBL/GenBank/DDBJ databases">
        <authorList>
            <person name="Sun Q."/>
            <person name="Mori K."/>
        </authorList>
    </citation>
    <scope>NUCLEOTIDE SEQUENCE [LARGE SCALE GENOMIC DNA]</scope>
    <source>
        <strain evidence="4 5">KCTC 23315</strain>
    </source>
</reference>
<protein>
    <submittedName>
        <fullName evidence="4">Response regulator</fullName>
    </submittedName>
</protein>
<evidence type="ECO:0000256" key="1">
    <source>
        <dbReference type="ARBA" id="ARBA00022553"/>
    </source>
</evidence>
<gene>
    <name evidence="4" type="ORF">ACFFJP_14725</name>
</gene>
<dbReference type="EMBL" id="JBHLXP010000003">
    <property type="protein sequence ID" value="MFC0049548.1"/>
    <property type="molecule type" value="Genomic_DNA"/>
</dbReference>
<dbReference type="SUPFAM" id="SSF52172">
    <property type="entry name" value="CheY-like"/>
    <property type="match status" value="1"/>
</dbReference>
<dbReference type="SMART" id="SM00448">
    <property type="entry name" value="REC"/>
    <property type="match status" value="1"/>
</dbReference>
<dbReference type="InterPro" id="IPR001789">
    <property type="entry name" value="Sig_transdc_resp-reg_receiver"/>
</dbReference>
<feature type="domain" description="Response regulatory" evidence="3">
    <location>
        <begin position="6"/>
        <end position="123"/>
    </location>
</feature>
<dbReference type="PANTHER" id="PTHR44591">
    <property type="entry name" value="STRESS RESPONSE REGULATOR PROTEIN 1"/>
    <property type="match status" value="1"/>
</dbReference>
<organism evidence="4 5">
    <name type="scientific">Rheinheimera tilapiae</name>
    <dbReference type="NCBI Taxonomy" id="875043"/>
    <lineage>
        <taxon>Bacteria</taxon>
        <taxon>Pseudomonadati</taxon>
        <taxon>Pseudomonadota</taxon>
        <taxon>Gammaproteobacteria</taxon>
        <taxon>Chromatiales</taxon>
        <taxon>Chromatiaceae</taxon>
        <taxon>Rheinheimera</taxon>
    </lineage>
</organism>
<dbReference type="Gene3D" id="3.40.50.2300">
    <property type="match status" value="1"/>
</dbReference>
<evidence type="ECO:0000256" key="2">
    <source>
        <dbReference type="PROSITE-ProRule" id="PRU00169"/>
    </source>
</evidence>